<accession>A0A0L8VB14</accession>
<organism evidence="5 6">
    <name type="scientific">Sunxiuqinia dokdonensis</name>
    <dbReference type="NCBI Taxonomy" id="1409788"/>
    <lineage>
        <taxon>Bacteria</taxon>
        <taxon>Pseudomonadati</taxon>
        <taxon>Bacteroidota</taxon>
        <taxon>Bacteroidia</taxon>
        <taxon>Marinilabiliales</taxon>
        <taxon>Prolixibacteraceae</taxon>
        <taxon>Sunxiuqinia</taxon>
    </lineage>
</organism>
<sequence>MNWNKETEKITKEFTFKNFKEALAFVNQVGDLAENMDHHPDILLHSYKKVTISLTSHSDGKVTEKDHQLASKIDEI</sequence>
<dbReference type="GO" id="GO:0006729">
    <property type="term" value="P:tetrahydrobiopterin biosynthetic process"/>
    <property type="evidence" value="ECO:0007669"/>
    <property type="project" value="InterPro"/>
</dbReference>
<comment type="similarity">
    <text evidence="2">Belongs to the pterin-4-alpha-carbinolamine dehydratase family.</text>
</comment>
<evidence type="ECO:0000256" key="2">
    <source>
        <dbReference type="ARBA" id="ARBA00006472"/>
    </source>
</evidence>
<dbReference type="OrthoDB" id="9794987at2"/>
<keyword evidence="6" id="KW-1185">Reference proteome</keyword>
<evidence type="ECO:0000313" key="5">
    <source>
        <dbReference type="EMBL" id="KOH45650.1"/>
    </source>
</evidence>
<dbReference type="InterPro" id="IPR036428">
    <property type="entry name" value="PCD_sf"/>
</dbReference>
<dbReference type="EMBL" id="LGIA01000084">
    <property type="protein sequence ID" value="KOH45650.1"/>
    <property type="molecule type" value="Genomic_DNA"/>
</dbReference>
<evidence type="ECO:0000256" key="4">
    <source>
        <dbReference type="ARBA" id="ARBA00023239"/>
    </source>
</evidence>
<dbReference type="PANTHER" id="PTHR12599">
    <property type="entry name" value="PTERIN-4-ALPHA-CARBINOLAMINE DEHYDRATASE"/>
    <property type="match status" value="1"/>
</dbReference>
<dbReference type="Gene3D" id="3.30.1360.20">
    <property type="entry name" value="Transcriptional coactivator/pterin dehydratase"/>
    <property type="match status" value="1"/>
</dbReference>
<dbReference type="CDD" id="cd00488">
    <property type="entry name" value="PCD_DCoH"/>
    <property type="match status" value="1"/>
</dbReference>
<dbReference type="RefSeq" id="WP_053181422.1">
    <property type="nucleotide sequence ID" value="NZ_LGIA01000084.1"/>
</dbReference>
<comment type="catalytic activity">
    <reaction evidence="1">
        <text>(4aS,6R)-4a-hydroxy-L-erythro-5,6,7,8-tetrahydrobiopterin = (6R)-L-erythro-6,7-dihydrobiopterin + H2O</text>
        <dbReference type="Rhea" id="RHEA:11920"/>
        <dbReference type="ChEBI" id="CHEBI:15377"/>
        <dbReference type="ChEBI" id="CHEBI:15642"/>
        <dbReference type="ChEBI" id="CHEBI:43120"/>
        <dbReference type="EC" id="4.2.1.96"/>
    </reaction>
</comment>
<dbReference type="Pfam" id="PF01329">
    <property type="entry name" value="Pterin_4a"/>
    <property type="match status" value="1"/>
</dbReference>
<dbReference type="STRING" id="1409788.NC99_15420"/>
<dbReference type="EC" id="4.2.1.96" evidence="3"/>
<name>A0A0L8VB14_9BACT</name>
<reference evidence="6" key="1">
    <citation type="submission" date="2015-07" db="EMBL/GenBank/DDBJ databases">
        <title>Genome sequencing of Sunxiuqinia dokdonensis strain SK.</title>
        <authorList>
            <person name="Ahn S."/>
            <person name="Kim B.-C."/>
        </authorList>
    </citation>
    <scope>NUCLEOTIDE SEQUENCE [LARGE SCALE GENOMIC DNA]</scope>
    <source>
        <strain evidence="6">SK</strain>
    </source>
</reference>
<evidence type="ECO:0000256" key="3">
    <source>
        <dbReference type="ARBA" id="ARBA00013252"/>
    </source>
</evidence>
<dbReference type="SUPFAM" id="SSF55248">
    <property type="entry name" value="PCD-like"/>
    <property type="match status" value="1"/>
</dbReference>
<evidence type="ECO:0000313" key="6">
    <source>
        <dbReference type="Proteomes" id="UP000036958"/>
    </source>
</evidence>
<dbReference type="AlphaFoldDB" id="A0A0L8VB14"/>
<keyword evidence="4 5" id="KW-0456">Lyase</keyword>
<dbReference type="GO" id="GO:0008124">
    <property type="term" value="F:4-alpha-hydroxytetrahydrobiopterin dehydratase activity"/>
    <property type="evidence" value="ECO:0007669"/>
    <property type="project" value="UniProtKB-EC"/>
</dbReference>
<dbReference type="Proteomes" id="UP000036958">
    <property type="component" value="Unassembled WGS sequence"/>
</dbReference>
<dbReference type="PANTHER" id="PTHR12599:SF0">
    <property type="entry name" value="PTERIN-4-ALPHA-CARBINOLAMINE DEHYDRATASE"/>
    <property type="match status" value="1"/>
</dbReference>
<proteinExistence type="inferred from homology"/>
<comment type="caution">
    <text evidence="5">The sequence shown here is derived from an EMBL/GenBank/DDBJ whole genome shotgun (WGS) entry which is preliminary data.</text>
</comment>
<dbReference type="InterPro" id="IPR001533">
    <property type="entry name" value="Pterin_deHydtase"/>
</dbReference>
<gene>
    <name evidence="5" type="ORF">NC99_15420</name>
</gene>
<dbReference type="NCBIfam" id="NF002017">
    <property type="entry name" value="PRK00823.1-2"/>
    <property type="match status" value="1"/>
</dbReference>
<protein>
    <recommendedName>
        <fullName evidence="3">4a-hydroxytetrahydrobiopterin dehydratase</fullName>
        <ecNumber evidence="3">4.2.1.96</ecNumber>
    </recommendedName>
</protein>
<evidence type="ECO:0000256" key="1">
    <source>
        <dbReference type="ARBA" id="ARBA00001554"/>
    </source>
</evidence>